<keyword evidence="2" id="KW-1185">Reference proteome</keyword>
<sequence length="197" mass="22187">MRSKEEGSDMMSTISAWDDLCFQNLSEKGMSVERVLEKVIAFIAKDPKGAYQFVIGTDSQVHRGHTKFVTGIVIHRIGRGAWACYRQVGLPRQLLSIREKLTLETSFSQRVAGYFVESEAVRRMENLLVPYVYQGASLRTYIDIDAGTEPIVSKTAQYVQEMVDRVEAMGGYAPRVKPEACIASSYANRFTKSRMVL</sequence>
<evidence type="ECO:0000313" key="2">
    <source>
        <dbReference type="Proteomes" id="UP001596113"/>
    </source>
</evidence>
<evidence type="ECO:0000313" key="1">
    <source>
        <dbReference type="EMBL" id="MFC5407045.1"/>
    </source>
</evidence>
<dbReference type="PANTHER" id="PTHR39961:SF1">
    <property type="entry name" value="DUF458 DOMAIN-CONTAINING PROTEIN"/>
    <property type="match status" value="1"/>
</dbReference>
<dbReference type="PANTHER" id="PTHR39961">
    <property type="entry name" value="HYPOTHETICAL CYTOSOLIC PROTEIN"/>
    <property type="match status" value="1"/>
</dbReference>
<proteinExistence type="predicted"/>
<comment type="caution">
    <text evidence="1">The sequence shown here is derived from an EMBL/GenBank/DDBJ whole genome shotgun (WGS) entry which is preliminary data.</text>
</comment>
<accession>A0ABW0I397</accession>
<reference evidence="2" key="1">
    <citation type="journal article" date="2019" name="Int. J. Syst. Evol. Microbiol.">
        <title>The Global Catalogue of Microorganisms (GCM) 10K type strain sequencing project: providing services to taxonomists for standard genome sequencing and annotation.</title>
        <authorList>
            <consortium name="The Broad Institute Genomics Platform"/>
            <consortium name="The Broad Institute Genome Sequencing Center for Infectious Disease"/>
            <person name="Wu L."/>
            <person name="Ma J."/>
        </authorList>
    </citation>
    <scope>NUCLEOTIDE SEQUENCE [LARGE SCALE GENOMIC DNA]</scope>
    <source>
        <strain evidence="2">CGMCC 1.18575</strain>
    </source>
</reference>
<dbReference type="Pfam" id="PF04308">
    <property type="entry name" value="RNaseH_like"/>
    <property type="match status" value="1"/>
</dbReference>
<name>A0ABW0I397_9BACL</name>
<protein>
    <submittedName>
        <fullName evidence="1">Ribonuclease H-like YkuK family protein</fullName>
    </submittedName>
</protein>
<dbReference type="EMBL" id="JBHSMI010000067">
    <property type="protein sequence ID" value="MFC5407045.1"/>
    <property type="molecule type" value="Genomic_DNA"/>
</dbReference>
<gene>
    <name evidence="1" type="ORF">ACFPOF_30325</name>
</gene>
<organism evidence="1 2">
    <name type="scientific">Cohnella soli</name>
    <dbReference type="NCBI Taxonomy" id="425005"/>
    <lineage>
        <taxon>Bacteria</taxon>
        <taxon>Bacillati</taxon>
        <taxon>Bacillota</taxon>
        <taxon>Bacilli</taxon>
        <taxon>Bacillales</taxon>
        <taxon>Paenibacillaceae</taxon>
        <taxon>Cohnella</taxon>
    </lineage>
</organism>
<dbReference type="Proteomes" id="UP001596113">
    <property type="component" value="Unassembled WGS sequence"/>
</dbReference>
<dbReference type="InterPro" id="IPR007405">
    <property type="entry name" value="Phage_KVP40_Orf299"/>
</dbReference>
<dbReference type="RefSeq" id="WP_378139359.1">
    <property type="nucleotide sequence ID" value="NZ_JBHSMI010000067.1"/>
</dbReference>